<dbReference type="RefSeq" id="WP_163772397.1">
    <property type="nucleotide sequence ID" value="NZ_JAAGXA010000007.1"/>
</dbReference>
<dbReference type="Gene3D" id="3.40.50.1000">
    <property type="entry name" value="HAD superfamily/HAD-like"/>
    <property type="match status" value="2"/>
</dbReference>
<evidence type="ECO:0000313" key="1">
    <source>
        <dbReference type="EMBL" id="NEN78839.1"/>
    </source>
</evidence>
<proteinExistence type="predicted"/>
<dbReference type="SUPFAM" id="SSF56784">
    <property type="entry name" value="HAD-like"/>
    <property type="match status" value="1"/>
</dbReference>
<dbReference type="InterPro" id="IPR023214">
    <property type="entry name" value="HAD_sf"/>
</dbReference>
<keyword evidence="2" id="KW-1185">Reference proteome</keyword>
<dbReference type="Proteomes" id="UP000468687">
    <property type="component" value="Unassembled WGS sequence"/>
</dbReference>
<gene>
    <name evidence="1" type="ORF">G3T38_11185</name>
</gene>
<organism evidence="1 2">
    <name type="scientific">Nocardioides zeae</name>
    <dbReference type="NCBI Taxonomy" id="1457234"/>
    <lineage>
        <taxon>Bacteria</taxon>
        <taxon>Bacillati</taxon>
        <taxon>Actinomycetota</taxon>
        <taxon>Actinomycetes</taxon>
        <taxon>Propionibacteriales</taxon>
        <taxon>Nocardioidaceae</taxon>
        <taxon>Nocardioides</taxon>
    </lineage>
</organism>
<accession>A0A6P0HJC9</accession>
<dbReference type="EMBL" id="JAAGXA010000007">
    <property type="protein sequence ID" value="NEN78839.1"/>
    <property type="molecule type" value="Genomic_DNA"/>
</dbReference>
<reference evidence="1 2" key="1">
    <citation type="journal article" date="2014" name="Int. J. Syst. Evol. Microbiol.">
        <title>Nocardioides zeae sp. nov., isolated from the stem of Zea mays.</title>
        <authorList>
            <person name="Glaeser S.P."/>
            <person name="McInroy J.A."/>
            <person name="Busse H.J."/>
            <person name="Kampfer P."/>
        </authorList>
    </citation>
    <scope>NUCLEOTIDE SEQUENCE [LARGE SCALE GENOMIC DNA]</scope>
    <source>
        <strain evidence="1 2">JCM 30728</strain>
    </source>
</reference>
<comment type="caution">
    <text evidence="1">The sequence shown here is derived from an EMBL/GenBank/DDBJ whole genome shotgun (WGS) entry which is preliminary data.</text>
</comment>
<dbReference type="AlphaFoldDB" id="A0A6P0HJC9"/>
<keyword evidence="1" id="KW-0378">Hydrolase</keyword>
<sequence>MTAPLLVASDLDRTLIYSAAAMRLGRAVTDPVCVEVYADAPTSFIDPAALTALAELAAEVPFVPVTTRTQEQYGRIVLPGVRVEHAVTTNGAVVLVDGRPCGDWDAEVRRRCADGASFAEALRVLAPVWDQPWVRKVRDAEERFCYAVVEPAEAPAAWYDEVHGAARDLGWVVSVQGRKVYVIPPGLTKEAAVAEVARRVGAAAVAAAGDSWLDAGMLAAADHAVRPAHGELDEQGWTTADLVVTASAGGRAAAEIVATFHGWARARARAGAAWTTVSSDTAP</sequence>
<name>A0A6P0HJC9_9ACTN</name>
<protein>
    <submittedName>
        <fullName evidence="1">HAD family hydrolase</fullName>
    </submittedName>
</protein>
<dbReference type="InterPro" id="IPR036412">
    <property type="entry name" value="HAD-like_sf"/>
</dbReference>
<evidence type="ECO:0000313" key="2">
    <source>
        <dbReference type="Proteomes" id="UP000468687"/>
    </source>
</evidence>
<dbReference type="GO" id="GO:0016787">
    <property type="term" value="F:hydrolase activity"/>
    <property type="evidence" value="ECO:0007669"/>
    <property type="project" value="UniProtKB-KW"/>
</dbReference>